<evidence type="ECO:0000313" key="4">
    <source>
        <dbReference type="Proteomes" id="UP001217089"/>
    </source>
</evidence>
<dbReference type="Proteomes" id="UP001217089">
    <property type="component" value="Unassembled WGS sequence"/>
</dbReference>
<feature type="compositionally biased region" description="Low complexity" evidence="1">
    <location>
        <begin position="1436"/>
        <end position="1462"/>
    </location>
</feature>
<proteinExistence type="predicted"/>
<feature type="compositionally biased region" description="Polar residues" evidence="1">
    <location>
        <begin position="1420"/>
        <end position="1435"/>
    </location>
</feature>
<feature type="transmembrane region" description="Helical" evidence="2">
    <location>
        <begin position="540"/>
        <end position="560"/>
    </location>
</feature>
<evidence type="ECO:0000256" key="1">
    <source>
        <dbReference type="SAM" id="MobiDB-lite"/>
    </source>
</evidence>
<accession>A0ABQ9F6V8</accession>
<keyword evidence="2" id="KW-1133">Transmembrane helix</keyword>
<feature type="compositionally biased region" description="Basic and acidic residues" evidence="1">
    <location>
        <begin position="20"/>
        <end position="45"/>
    </location>
</feature>
<protein>
    <submittedName>
        <fullName evidence="3">Uncharacterized protein</fullName>
    </submittedName>
</protein>
<reference evidence="3 4" key="1">
    <citation type="submission" date="2022-12" db="EMBL/GenBank/DDBJ databases">
        <title>Chromosome-level genome of Tegillarca granosa.</title>
        <authorList>
            <person name="Kim J."/>
        </authorList>
    </citation>
    <scope>NUCLEOTIDE SEQUENCE [LARGE SCALE GENOMIC DNA]</scope>
    <source>
        <strain evidence="3">Teg-2019</strain>
        <tissue evidence="3">Adductor muscle</tissue>
    </source>
</reference>
<feature type="region of interest" description="Disordered" evidence="1">
    <location>
        <begin position="1006"/>
        <end position="1035"/>
    </location>
</feature>
<organism evidence="3 4">
    <name type="scientific">Tegillarca granosa</name>
    <name type="common">Malaysian cockle</name>
    <name type="synonym">Anadara granosa</name>
    <dbReference type="NCBI Taxonomy" id="220873"/>
    <lineage>
        <taxon>Eukaryota</taxon>
        <taxon>Metazoa</taxon>
        <taxon>Spiralia</taxon>
        <taxon>Lophotrochozoa</taxon>
        <taxon>Mollusca</taxon>
        <taxon>Bivalvia</taxon>
        <taxon>Autobranchia</taxon>
        <taxon>Pteriomorphia</taxon>
        <taxon>Arcoida</taxon>
        <taxon>Arcoidea</taxon>
        <taxon>Arcidae</taxon>
        <taxon>Tegillarca</taxon>
    </lineage>
</organism>
<keyword evidence="2" id="KW-0812">Transmembrane</keyword>
<feature type="transmembrane region" description="Helical" evidence="2">
    <location>
        <begin position="581"/>
        <end position="602"/>
    </location>
</feature>
<name>A0ABQ9F6V8_TEGGR</name>
<feature type="transmembrane region" description="Helical" evidence="2">
    <location>
        <begin position="452"/>
        <end position="471"/>
    </location>
</feature>
<comment type="caution">
    <text evidence="3">The sequence shown here is derived from an EMBL/GenBank/DDBJ whole genome shotgun (WGS) entry which is preliminary data.</text>
</comment>
<keyword evidence="4" id="KW-1185">Reference proteome</keyword>
<evidence type="ECO:0000313" key="3">
    <source>
        <dbReference type="EMBL" id="KAJ8312010.1"/>
    </source>
</evidence>
<sequence length="1627" mass="191720">MSRAKYTPAKPTPGSRQRKGLGDKPPSRMPTRESKVTIKSEEDIPRIPYQPEPGYDTLTVRRFREYLEETQIEEYFHKLLRLLLDREELPYNPYCGYVVRMRQRDEKFHMDFEPTHKIKALLWNNLQESYLPNLYTVRGFDNVWGLSSILRVVNPQMLSKYKWLLNDLTPHPEDVLSIADYTNQVMVALVGPCVFEGTFYPQIHNVQIRKEYLVSGPDVKTGLSLFINAVMAEIDGMYSNPSHLILGVNIPVQDTDNPDIELFDFWSADRIQDEKQEFLQAMSDTVINNKYIYMECIFRIDPGYPKYMRGQIQFGLNFLEVVDDLKEEGLSSFCEFPMASLHEGVFLNRSHAESYISLFMPQFNPYEQDAMQPPIPHTAHSTKTQGSRRLSAAQNQDMRTVRHHIYDRFQHVHPTKIMIDGFKIGDDTSYGPFAWQITTPIKSYFQKRIAGYHVYAELFEAVYCMIILILLDRDAFDAELPVELYRLLHSTAGRFNGVMEQNKSLRFIVRGFSNTHEINAIRENLALYKESVKNLFLNNLYMTVYISSIKFILLFNYTCISFETLNVPYTNNKLLPAFFKSITFIYILCQKVFFLICIWVHAGRQDILYKYFMIYCHQSWVHEGRQDIVYKYFMIYCHQSWVHEGRRDIVYKYFMIYCHQSWVHRGRQDIVYKYFMIYCHQSWVHEGRRDIVYKYFMIYCHQSWVREGRRDIVYKYFMIYCHQSWVREGRQDIVYKYFMIYCHQSWVHEGRRDIVYKYFMIYCHQSWVHRGRQDIVYKYFMIYCHQSWVHEGRRDIVYKYFMIYYHQSWVCEGRRDIVYKYFMIYCHQSWVCEGRRDIVYKYFMIYCHQSWVHEGRRDIVYKYFMIYCHQSWVHEGRRDIVYKYFMIYFHQSWVHEGRRDIVYKYFMIYCHQSWVHEGRQDIVYKHERSTEQITAGRVMVSQVDDLLPSEEIPFASSPHIQMTLKTLKNLNWYSLTLMLQLSEDCLSRCQLVAGLIGTMKQTFPESVPQPVTRHRQKPDPEGAAIDSDVPHGVEDENIKTHDKSVLNVQTCIERETSPKAIAKEAVLLRYIVDTHLDKVWHDFLIDLAVADYFPPNPYPRLVSVLRQSAMRMDLCYTSKAAIDENMVNSSIRLEDPENFVFTLPGVEAHGTISAINLLDIGQFVPLSQFIQNFVQLNYIQRKGPYRVGLCLAISGPTILYGKMQPYLNEVELHEHCYIQGPPGCQGEAIQLFANIVHNHVQTLIKGNNSIPVVGVFFGDSQTRWSWEDIVYKKMGFIGEFATICARKEPIFMKIFYPENPVAFYQSIFLSRDRAAFHFQNGGPKNGGDPMSGPNIRHAQNFLDEMLKAAEYRCDMITLQRGLLLKSLLNQNTVHVAETWRMLHSQAAQYEYLINYAESLQDLIQLYIEYELYDERERAKNVQTAASQRSKPASQQSKPGTKGQPSKPGTKGKKQQQPQTAQSNITYKPELENPVDEALIGKMTMAFLRKLSDVCESRISLTSSVLQEFVLNKLKSALEEDFYTGNVYFAFDTQTMFRLEEVRQMLRLVQDGIAADVHMINSEACATMYNLGRETKSRRTSIMSTDLEDPYLLRKVPSAVMMQTIPEELLYLTLKSKFYIYKIFIFIK</sequence>
<feature type="region of interest" description="Disordered" evidence="1">
    <location>
        <begin position="1"/>
        <end position="50"/>
    </location>
</feature>
<evidence type="ECO:0000256" key="2">
    <source>
        <dbReference type="SAM" id="Phobius"/>
    </source>
</evidence>
<dbReference type="EMBL" id="JARBDR010000440">
    <property type="protein sequence ID" value="KAJ8312010.1"/>
    <property type="molecule type" value="Genomic_DNA"/>
</dbReference>
<keyword evidence="2" id="KW-0472">Membrane</keyword>
<gene>
    <name evidence="3" type="ORF">KUTeg_009383</name>
</gene>
<feature type="region of interest" description="Disordered" evidence="1">
    <location>
        <begin position="1420"/>
        <end position="1467"/>
    </location>
</feature>